<sequence>MKEKLLNNLGLKVVSLVLAFVIWMAIVNISNPVVSGQPFTIPVDVRNEEILDNANLTYEIIGKDSVTVSYQVNTRNSSLFRESDFSAYIDLKDYNDVTGAVPVTIEVNKNKVSLIRNGEVTAKPMVLHVKTEAMQNKKFDLKVNYVGEVEDGYASGITTLSSDYVVARAPESVIGKIASIGIEINREGANADLDGYVTPKCYDANDKELTDLGDELTITPESIHYNMAILKAKELTLNFEVKGTVAPGYRFTGVESDLKSVPVVATKSVLASVNALSVVDDKLTIDGATTDKVIHLDLNDYLPPSTTIAPNAQSQVTVTLKVEPLTTKSYTLKLADLASSGSDPDYEYTFSKDSVDVTVRGLKEDLDTLDIRDLNAALDMTGLEPGTHAGKLTFEVGEGFEVVNYSDFEVTVVSDNEDESEGPGQTTADQETDEPATAGTSKKAAE</sequence>
<feature type="transmembrane region" description="Helical" evidence="2">
    <location>
        <begin position="9"/>
        <end position="29"/>
    </location>
</feature>
<gene>
    <name evidence="4" type="ORF">DXC39_32985</name>
    <name evidence="3" type="ORF">ERS852407_04593</name>
</gene>
<proteinExistence type="predicted"/>
<organism evidence="3 5">
    <name type="scientific">Hungatella hathewayi</name>
    <dbReference type="NCBI Taxonomy" id="154046"/>
    <lineage>
        <taxon>Bacteria</taxon>
        <taxon>Bacillati</taxon>
        <taxon>Bacillota</taxon>
        <taxon>Clostridia</taxon>
        <taxon>Lachnospirales</taxon>
        <taxon>Lachnospiraceae</taxon>
        <taxon>Hungatella</taxon>
    </lineage>
</organism>
<name>A0A174JDR3_9FIRM</name>
<dbReference type="EMBL" id="QSSQ01000077">
    <property type="protein sequence ID" value="RGL91904.1"/>
    <property type="molecule type" value="Genomic_DNA"/>
</dbReference>
<dbReference type="RefSeq" id="WP_055658673.1">
    <property type="nucleotide sequence ID" value="NZ_CABIXC010000015.1"/>
</dbReference>
<dbReference type="PANTHER" id="PTHR37804">
    <property type="entry name" value="CDAA REGULATORY PROTEIN CDAR"/>
    <property type="match status" value="1"/>
</dbReference>
<dbReference type="Proteomes" id="UP000095651">
    <property type="component" value="Unassembled WGS sequence"/>
</dbReference>
<evidence type="ECO:0000313" key="5">
    <source>
        <dbReference type="Proteomes" id="UP000095651"/>
    </source>
</evidence>
<keyword evidence="2" id="KW-0812">Transmembrane</keyword>
<keyword evidence="2" id="KW-0472">Membrane</keyword>
<accession>A0A174JDR3</accession>
<reference evidence="4 6" key="2">
    <citation type="submission" date="2018-08" db="EMBL/GenBank/DDBJ databases">
        <title>A genome reference for cultivated species of the human gut microbiota.</title>
        <authorList>
            <person name="Zou Y."/>
            <person name="Xue W."/>
            <person name="Luo G."/>
        </authorList>
    </citation>
    <scope>NUCLEOTIDE SEQUENCE [LARGE SCALE GENOMIC DNA]</scope>
    <source>
        <strain evidence="4 6">TF05-11AC</strain>
    </source>
</reference>
<evidence type="ECO:0000313" key="3">
    <source>
        <dbReference type="EMBL" id="CUO97842.1"/>
    </source>
</evidence>
<dbReference type="Proteomes" id="UP000261257">
    <property type="component" value="Unassembled WGS sequence"/>
</dbReference>
<protein>
    <submittedName>
        <fullName evidence="3">YbbR-like protein</fullName>
    </submittedName>
</protein>
<dbReference type="Gene3D" id="2.170.120.40">
    <property type="entry name" value="YbbR-like domain"/>
    <property type="match status" value="2"/>
</dbReference>
<dbReference type="EMBL" id="CYZE01000015">
    <property type="protein sequence ID" value="CUO97842.1"/>
    <property type="molecule type" value="Genomic_DNA"/>
</dbReference>
<dbReference type="Gene3D" id="2.170.120.30">
    <property type="match status" value="2"/>
</dbReference>
<reference evidence="3 5" key="1">
    <citation type="submission" date="2015-09" db="EMBL/GenBank/DDBJ databases">
        <authorList>
            <consortium name="Pathogen Informatics"/>
        </authorList>
    </citation>
    <scope>NUCLEOTIDE SEQUENCE [LARGE SCALE GENOMIC DNA]</scope>
    <source>
        <strain evidence="3 5">2789STDY5608850</strain>
    </source>
</reference>
<dbReference type="PANTHER" id="PTHR37804:SF1">
    <property type="entry name" value="CDAA REGULATORY PROTEIN CDAR"/>
    <property type="match status" value="1"/>
</dbReference>
<evidence type="ECO:0000313" key="6">
    <source>
        <dbReference type="Proteomes" id="UP000261257"/>
    </source>
</evidence>
<feature type="region of interest" description="Disordered" evidence="1">
    <location>
        <begin position="411"/>
        <end position="446"/>
    </location>
</feature>
<dbReference type="InterPro" id="IPR053154">
    <property type="entry name" value="c-di-AMP_regulator"/>
</dbReference>
<evidence type="ECO:0000256" key="2">
    <source>
        <dbReference type="SAM" id="Phobius"/>
    </source>
</evidence>
<evidence type="ECO:0000256" key="1">
    <source>
        <dbReference type="SAM" id="MobiDB-lite"/>
    </source>
</evidence>
<dbReference type="AlphaFoldDB" id="A0A174JDR3"/>
<evidence type="ECO:0000313" key="4">
    <source>
        <dbReference type="EMBL" id="RGL91904.1"/>
    </source>
</evidence>
<keyword evidence="2" id="KW-1133">Transmembrane helix</keyword>